<comment type="caution">
    <text evidence="1">The sequence shown here is derived from an EMBL/GenBank/DDBJ whole genome shotgun (WGS) entry which is preliminary data.</text>
</comment>
<name>A0A2A5T320_9GAMM</name>
<evidence type="ECO:0000313" key="2">
    <source>
        <dbReference type="Proteomes" id="UP000219020"/>
    </source>
</evidence>
<keyword evidence="2" id="KW-1185">Reference proteome</keyword>
<reference evidence="2" key="1">
    <citation type="submission" date="2017-04" db="EMBL/GenBank/DDBJ databases">
        <title>Genome evolution of the luminous symbionts of deep sea anglerfish.</title>
        <authorList>
            <person name="Hendry T.A."/>
        </authorList>
    </citation>
    <scope>NUCLEOTIDE SEQUENCE [LARGE SCALE GENOMIC DNA]</scope>
</reference>
<dbReference type="AlphaFoldDB" id="A0A2A5T320"/>
<protein>
    <submittedName>
        <fullName evidence="1">Uncharacterized protein</fullName>
    </submittedName>
</protein>
<organism evidence="1 2">
    <name type="scientific">Candidatus Enterovibrio escicola</name>
    <dbReference type="NCBI Taxonomy" id="1927127"/>
    <lineage>
        <taxon>Bacteria</taxon>
        <taxon>Pseudomonadati</taxon>
        <taxon>Pseudomonadota</taxon>
        <taxon>Gammaproteobacteria</taxon>
        <taxon>Vibrionales</taxon>
        <taxon>Vibrionaceae</taxon>
        <taxon>Enterovibrio</taxon>
    </lineage>
</organism>
<dbReference type="Proteomes" id="UP000219020">
    <property type="component" value="Unassembled WGS sequence"/>
</dbReference>
<dbReference type="EMBL" id="NBYY01000016">
    <property type="protein sequence ID" value="PCS22541.1"/>
    <property type="molecule type" value="Genomic_DNA"/>
</dbReference>
<gene>
    <name evidence="1" type="ORF">BTN49_1762</name>
</gene>
<sequence length="44" mass="5130">MKHRTNEMGEAATRWVLFLSGSDAVYQTLRYRHNAETAKTMLDE</sequence>
<evidence type="ECO:0000313" key="1">
    <source>
        <dbReference type="EMBL" id="PCS22541.1"/>
    </source>
</evidence>
<proteinExistence type="predicted"/>
<accession>A0A2A5T320</accession>